<proteinExistence type="predicted"/>
<evidence type="ECO:0000313" key="3">
    <source>
        <dbReference type="Proteomes" id="UP000217790"/>
    </source>
</evidence>
<sequence>MPSHSFSIPSPDSRATSTPATGTHHPRESYQYCPGWMYWRGGRIWWTEFCGQRGRQQGVCSAREAEWMGKVEFCRDATYRRPASEEVVYAEYMYGGGTDGCERGMRALRRAPTMTGRPRKDRPSPFPAIHLPLPLTSCSTTPSAIDKPSSLVSTS</sequence>
<accession>A0A2H3CL95</accession>
<dbReference type="AlphaFoldDB" id="A0A2H3CL95"/>
<evidence type="ECO:0000256" key="1">
    <source>
        <dbReference type="SAM" id="MobiDB-lite"/>
    </source>
</evidence>
<feature type="region of interest" description="Disordered" evidence="1">
    <location>
        <begin position="1"/>
        <end position="26"/>
    </location>
</feature>
<evidence type="ECO:0000313" key="2">
    <source>
        <dbReference type="EMBL" id="PBK83869.1"/>
    </source>
</evidence>
<dbReference type="EMBL" id="KZ293702">
    <property type="protein sequence ID" value="PBK83869.1"/>
    <property type="molecule type" value="Genomic_DNA"/>
</dbReference>
<feature type="compositionally biased region" description="Polar residues" evidence="1">
    <location>
        <begin position="1"/>
        <end position="21"/>
    </location>
</feature>
<organism evidence="2 3">
    <name type="scientific">Armillaria gallica</name>
    <name type="common">Bulbous honey fungus</name>
    <name type="synonym">Armillaria bulbosa</name>
    <dbReference type="NCBI Taxonomy" id="47427"/>
    <lineage>
        <taxon>Eukaryota</taxon>
        <taxon>Fungi</taxon>
        <taxon>Dikarya</taxon>
        <taxon>Basidiomycota</taxon>
        <taxon>Agaricomycotina</taxon>
        <taxon>Agaricomycetes</taxon>
        <taxon>Agaricomycetidae</taxon>
        <taxon>Agaricales</taxon>
        <taxon>Marasmiineae</taxon>
        <taxon>Physalacriaceae</taxon>
        <taxon>Armillaria</taxon>
    </lineage>
</organism>
<dbReference type="InParanoid" id="A0A2H3CL95"/>
<protein>
    <submittedName>
        <fullName evidence="2">Uncharacterized protein</fullName>
    </submittedName>
</protein>
<keyword evidence="3" id="KW-1185">Reference proteome</keyword>
<dbReference type="Proteomes" id="UP000217790">
    <property type="component" value="Unassembled WGS sequence"/>
</dbReference>
<reference evidence="3" key="1">
    <citation type="journal article" date="2017" name="Nat. Ecol. Evol.">
        <title>Genome expansion and lineage-specific genetic innovations in the forest pathogenic fungi Armillaria.</title>
        <authorList>
            <person name="Sipos G."/>
            <person name="Prasanna A.N."/>
            <person name="Walter M.C."/>
            <person name="O'Connor E."/>
            <person name="Balint B."/>
            <person name="Krizsan K."/>
            <person name="Kiss B."/>
            <person name="Hess J."/>
            <person name="Varga T."/>
            <person name="Slot J."/>
            <person name="Riley R."/>
            <person name="Boka B."/>
            <person name="Rigling D."/>
            <person name="Barry K."/>
            <person name="Lee J."/>
            <person name="Mihaltcheva S."/>
            <person name="LaButti K."/>
            <person name="Lipzen A."/>
            <person name="Waldron R."/>
            <person name="Moloney N.M."/>
            <person name="Sperisen C."/>
            <person name="Kredics L."/>
            <person name="Vagvoelgyi C."/>
            <person name="Patrignani A."/>
            <person name="Fitzpatrick D."/>
            <person name="Nagy I."/>
            <person name="Doyle S."/>
            <person name="Anderson J.B."/>
            <person name="Grigoriev I.V."/>
            <person name="Gueldener U."/>
            <person name="Muensterkoetter M."/>
            <person name="Nagy L.G."/>
        </authorList>
    </citation>
    <scope>NUCLEOTIDE SEQUENCE [LARGE SCALE GENOMIC DNA]</scope>
    <source>
        <strain evidence="3">Ar21-2</strain>
    </source>
</reference>
<gene>
    <name evidence="2" type="ORF">ARMGADRAFT_620464</name>
</gene>
<name>A0A2H3CL95_ARMGA</name>